<feature type="domain" description="2Fe-2S ferredoxin-type" evidence="8">
    <location>
        <begin position="228"/>
        <end position="315"/>
    </location>
</feature>
<dbReference type="PANTHER" id="PTHR47354:SF1">
    <property type="entry name" value="CARNITINE MONOOXYGENASE REDUCTASE SUBUNIT"/>
    <property type="match status" value="1"/>
</dbReference>
<evidence type="ECO:0000313" key="11">
    <source>
        <dbReference type="EMBL" id="QXH86620.1"/>
    </source>
</evidence>
<dbReference type="InterPro" id="IPR050415">
    <property type="entry name" value="MRET"/>
</dbReference>
<dbReference type="GO" id="GO:0016491">
    <property type="term" value="F:oxidoreductase activity"/>
    <property type="evidence" value="ECO:0007669"/>
    <property type="project" value="UniProtKB-KW"/>
</dbReference>
<dbReference type="InterPro" id="IPR017938">
    <property type="entry name" value="Riboflavin_synthase-like_b-brl"/>
</dbReference>
<dbReference type="InterPro" id="IPR001041">
    <property type="entry name" value="2Fe-2S_ferredoxin-type"/>
</dbReference>
<dbReference type="InterPro" id="IPR036010">
    <property type="entry name" value="2Fe-2S_ferredoxin-like_sf"/>
</dbReference>
<dbReference type="Proteomes" id="UP000615613">
    <property type="component" value="Chromosome"/>
</dbReference>
<dbReference type="InterPro" id="IPR006058">
    <property type="entry name" value="2Fe2S_fd_BS"/>
</dbReference>
<keyword evidence="4" id="KW-0560">Oxidoreductase</keyword>
<dbReference type="SUPFAM" id="SSF52343">
    <property type="entry name" value="Ferredoxin reductase-like, C-terminal NADP-linked domain"/>
    <property type="match status" value="1"/>
</dbReference>
<dbReference type="AlphaFoldDB" id="A0A8H9YX44"/>
<keyword evidence="7" id="KW-1133">Transmembrane helix</keyword>
<dbReference type="KEGG" id="ptrt:HU722_0014975"/>
<keyword evidence="2" id="KW-0001">2Fe-2S</keyword>
<proteinExistence type="predicted"/>
<evidence type="ECO:0000256" key="7">
    <source>
        <dbReference type="SAM" id="Phobius"/>
    </source>
</evidence>
<evidence type="ECO:0000313" key="12">
    <source>
        <dbReference type="Proteomes" id="UP000615613"/>
    </source>
</evidence>
<feature type="domain" description="FAD-binding FR-type" evidence="9">
    <location>
        <begin position="1"/>
        <end position="101"/>
    </location>
</feature>
<evidence type="ECO:0000256" key="3">
    <source>
        <dbReference type="ARBA" id="ARBA00022723"/>
    </source>
</evidence>
<protein>
    <submittedName>
        <fullName evidence="10 11">Oxidoreductase</fullName>
    </submittedName>
</protein>
<dbReference type="InterPro" id="IPR012675">
    <property type="entry name" value="Beta-grasp_dom_sf"/>
</dbReference>
<feature type="transmembrane region" description="Helical" evidence="7">
    <location>
        <begin position="108"/>
        <end position="127"/>
    </location>
</feature>
<dbReference type="PRINTS" id="PR00409">
    <property type="entry name" value="PHDIOXRDTASE"/>
</dbReference>
<dbReference type="Gene3D" id="3.10.20.30">
    <property type="match status" value="1"/>
</dbReference>
<keyword evidence="6" id="KW-0411">Iron-sulfur</keyword>
<evidence type="ECO:0000256" key="6">
    <source>
        <dbReference type="ARBA" id="ARBA00023014"/>
    </source>
</evidence>
<evidence type="ECO:0000256" key="2">
    <source>
        <dbReference type="ARBA" id="ARBA00022714"/>
    </source>
</evidence>
<accession>A0A8H9YX44</accession>
<keyword evidence="5" id="KW-0408">Iron</keyword>
<evidence type="ECO:0000259" key="8">
    <source>
        <dbReference type="PROSITE" id="PS51085"/>
    </source>
</evidence>
<evidence type="ECO:0000256" key="1">
    <source>
        <dbReference type="ARBA" id="ARBA00022630"/>
    </source>
</evidence>
<dbReference type="EMBL" id="CP077084">
    <property type="protein sequence ID" value="QXH86620.1"/>
    <property type="molecule type" value="Genomic_DNA"/>
</dbReference>
<dbReference type="InterPro" id="IPR039261">
    <property type="entry name" value="FNR_nucleotide-bd"/>
</dbReference>
<reference evidence="10" key="1">
    <citation type="journal article" date="2020" name="Microorganisms">
        <title>Reliable Identification of Environmental Pseudomonas Isolates Using the rpoD Gene.</title>
        <authorList>
            <consortium name="The Broad Institute Genome Sequencing Platform"/>
            <person name="Girard L."/>
            <person name="Lood C."/>
            <person name="Rokni-Zadeh H."/>
            <person name="van Noort V."/>
            <person name="Lavigne R."/>
            <person name="De Mot R."/>
        </authorList>
    </citation>
    <scope>NUCLEOTIDE SEQUENCE [LARGE SCALE GENOMIC DNA]</scope>
    <source>
        <strain evidence="10">SWRI145</strain>
    </source>
</reference>
<dbReference type="InterPro" id="IPR017927">
    <property type="entry name" value="FAD-bd_FR_type"/>
</dbReference>
<organism evidence="10">
    <name type="scientific">Pseudomonas tritici</name>
    <dbReference type="NCBI Taxonomy" id="2745518"/>
    <lineage>
        <taxon>Bacteria</taxon>
        <taxon>Pseudomonadati</taxon>
        <taxon>Pseudomonadota</taxon>
        <taxon>Gammaproteobacteria</taxon>
        <taxon>Pseudomonadales</taxon>
        <taxon>Pseudomonadaceae</taxon>
        <taxon>Pseudomonas</taxon>
    </lineage>
</organism>
<reference evidence="11" key="2">
    <citation type="submission" date="2021-06" db="EMBL/GenBank/DDBJ databases">
        <title>Updating the genus Pseudomonas: Description of 43 new species and partition of the Pseudomonas putida group.</title>
        <authorList>
            <person name="Girard L."/>
            <person name="Lood C."/>
            <person name="Vandamme P."/>
            <person name="Rokni-Zadeh H."/>
            <person name="van Noort V."/>
            <person name="Hofte M."/>
            <person name="Lavigne R."/>
            <person name="De Mot R."/>
        </authorList>
    </citation>
    <scope>NUCLEOTIDE SEQUENCE</scope>
    <source>
        <strain evidence="11">SWRI145</strain>
    </source>
</reference>
<sequence length="315" mass="34420">MLAVKVARRKVETDRVISLELVSLTGEPLPPFEAGAHIEVNVGAGVVRHYSICNDPRNQDHYTLGILREMPSRGGSETIHNEFDVGTVVNISAPRNNFRLNESAGHSILFGGGIGITPLIAMAWHLYANGGSFELHYCARGRVNAAFYDQLQQTPFSANVIGHFDEGDPEKFCDFSVVLNKPNSDRHVYICGPAGFMEAVAKTAKIQGWMSENIHIEHFGAQIDMTGAEFTVRTKKTNLTLQVPPDKSIAQVLIDAGVDVPISCEQGVCGTCLTGVLEGSPDHRDLFMTDAERSNNDQMTICCSRSNSNFLVLDI</sequence>
<dbReference type="PROSITE" id="PS51085">
    <property type="entry name" value="2FE2S_FER_2"/>
    <property type="match status" value="1"/>
</dbReference>
<dbReference type="SUPFAM" id="SSF54292">
    <property type="entry name" value="2Fe-2S ferredoxin-like"/>
    <property type="match status" value="1"/>
</dbReference>
<evidence type="ECO:0000313" key="10">
    <source>
        <dbReference type="EMBL" id="MBC3295245.1"/>
    </source>
</evidence>
<keyword evidence="3" id="KW-0479">Metal-binding</keyword>
<dbReference type="Pfam" id="PF00111">
    <property type="entry name" value="Fer2"/>
    <property type="match status" value="1"/>
</dbReference>
<dbReference type="EMBL" id="JABWQF010000019">
    <property type="protein sequence ID" value="MBC3295245.1"/>
    <property type="molecule type" value="Genomic_DNA"/>
</dbReference>
<keyword evidence="1" id="KW-0285">Flavoprotein</keyword>
<dbReference type="PROSITE" id="PS00197">
    <property type="entry name" value="2FE2S_FER_1"/>
    <property type="match status" value="1"/>
</dbReference>
<dbReference type="PANTHER" id="PTHR47354">
    <property type="entry name" value="NADH OXIDOREDUCTASE HCR"/>
    <property type="match status" value="1"/>
</dbReference>
<keyword evidence="7" id="KW-0812">Transmembrane</keyword>
<dbReference type="Gene3D" id="3.40.50.80">
    <property type="entry name" value="Nucleotide-binding domain of ferredoxin-NADP reductase (FNR) module"/>
    <property type="match status" value="1"/>
</dbReference>
<name>A0A8H9YX44_9PSED</name>
<dbReference type="PROSITE" id="PS51384">
    <property type="entry name" value="FAD_FR"/>
    <property type="match status" value="1"/>
</dbReference>
<dbReference type="GO" id="GO:0046872">
    <property type="term" value="F:metal ion binding"/>
    <property type="evidence" value="ECO:0007669"/>
    <property type="project" value="UniProtKB-KW"/>
</dbReference>
<keyword evidence="12" id="KW-1185">Reference proteome</keyword>
<evidence type="ECO:0000259" key="9">
    <source>
        <dbReference type="PROSITE" id="PS51384"/>
    </source>
</evidence>
<evidence type="ECO:0000256" key="4">
    <source>
        <dbReference type="ARBA" id="ARBA00023002"/>
    </source>
</evidence>
<dbReference type="Gene3D" id="2.40.30.10">
    <property type="entry name" value="Translation factors"/>
    <property type="match status" value="1"/>
</dbReference>
<keyword evidence="7" id="KW-0472">Membrane</keyword>
<dbReference type="SUPFAM" id="SSF63380">
    <property type="entry name" value="Riboflavin synthase domain-like"/>
    <property type="match status" value="1"/>
</dbReference>
<dbReference type="CDD" id="cd06185">
    <property type="entry name" value="PDR_like"/>
    <property type="match status" value="1"/>
</dbReference>
<dbReference type="GO" id="GO:0051537">
    <property type="term" value="F:2 iron, 2 sulfur cluster binding"/>
    <property type="evidence" value="ECO:0007669"/>
    <property type="project" value="UniProtKB-KW"/>
</dbReference>
<evidence type="ECO:0000256" key="5">
    <source>
        <dbReference type="ARBA" id="ARBA00023004"/>
    </source>
</evidence>
<dbReference type="CDD" id="cd00207">
    <property type="entry name" value="fer2"/>
    <property type="match status" value="1"/>
</dbReference>
<gene>
    <name evidence="11" type="ORF">HU722_0014975</name>
    <name evidence="10" type="ORF">HU722_27320</name>
</gene>